<dbReference type="GeneID" id="93758266"/>
<dbReference type="Proteomes" id="UP000250192">
    <property type="component" value="Unassembled WGS sequence"/>
</dbReference>
<accession>A0A2X0TZL1</accession>
<dbReference type="RefSeq" id="WP_111823528.1">
    <property type="nucleotide sequence ID" value="NZ_CBDERX010000055.1"/>
</dbReference>
<evidence type="ECO:0008006" key="3">
    <source>
        <dbReference type="Google" id="ProtNLM"/>
    </source>
</evidence>
<sequence length="184" mass="20632">MTSIFAVAHRGTFDQFKALFADGDEKRVRWGKSLFIEALSNTDPAQRYPLCDFLLDHDCVLDAGTTDGTNPFHILFAQGARDVDRDVALCRRLLDRGVALGQPDKNGCIPLVHLISTQEYSDEELTPLYDLVFASPDPGFDIELTGSHDTMYDVARRWPHRQALADRIARYLAAGSEKHTKEHA</sequence>
<dbReference type="SUPFAM" id="SSF48403">
    <property type="entry name" value="Ankyrin repeat"/>
    <property type="match status" value="1"/>
</dbReference>
<proteinExistence type="predicted"/>
<dbReference type="OrthoDB" id="2038281at2"/>
<organism evidence="1 2">
    <name type="scientific">Schaalia odontolytica</name>
    <dbReference type="NCBI Taxonomy" id="1660"/>
    <lineage>
        <taxon>Bacteria</taxon>
        <taxon>Bacillati</taxon>
        <taxon>Actinomycetota</taxon>
        <taxon>Actinomycetes</taxon>
        <taxon>Actinomycetales</taxon>
        <taxon>Actinomycetaceae</taxon>
        <taxon>Schaalia</taxon>
    </lineage>
</organism>
<name>A0A2X0TZL1_9ACTO</name>
<evidence type="ECO:0000313" key="1">
    <source>
        <dbReference type="EMBL" id="SPT55303.1"/>
    </source>
</evidence>
<keyword evidence="2" id="KW-1185">Reference proteome</keyword>
<gene>
    <name evidence="1" type="ORF">NCTC9935_00801</name>
</gene>
<protein>
    <recommendedName>
        <fullName evidence="3">Ankyrin repeats (3 copies)</fullName>
    </recommendedName>
</protein>
<reference evidence="1 2" key="1">
    <citation type="submission" date="2018-06" db="EMBL/GenBank/DDBJ databases">
        <authorList>
            <consortium name="Pathogen Informatics"/>
            <person name="Doyle S."/>
        </authorList>
    </citation>
    <scope>NUCLEOTIDE SEQUENCE [LARGE SCALE GENOMIC DNA]</scope>
    <source>
        <strain evidence="1 2">NCTC9935</strain>
    </source>
</reference>
<dbReference type="AlphaFoldDB" id="A0A2X0TZL1"/>
<evidence type="ECO:0000313" key="2">
    <source>
        <dbReference type="Proteomes" id="UP000250192"/>
    </source>
</evidence>
<dbReference type="InterPro" id="IPR036770">
    <property type="entry name" value="Ankyrin_rpt-contain_sf"/>
</dbReference>
<dbReference type="EMBL" id="UAPR01000002">
    <property type="protein sequence ID" value="SPT55303.1"/>
    <property type="molecule type" value="Genomic_DNA"/>
</dbReference>
<dbReference type="Gene3D" id="1.25.40.20">
    <property type="entry name" value="Ankyrin repeat-containing domain"/>
    <property type="match status" value="1"/>
</dbReference>